<dbReference type="PANTHER" id="PTHR10127:SF850">
    <property type="entry name" value="METALLOENDOPEPTIDASE"/>
    <property type="match status" value="1"/>
</dbReference>
<dbReference type="PROSITE" id="PS51257">
    <property type="entry name" value="PROKAR_LIPOPROTEIN"/>
    <property type="match status" value="1"/>
</dbReference>
<keyword evidence="3" id="KW-0732">Signal</keyword>
<feature type="signal peptide" evidence="3">
    <location>
        <begin position="1"/>
        <end position="21"/>
    </location>
</feature>
<dbReference type="RefSeq" id="WP_240096836.1">
    <property type="nucleotide sequence ID" value="NZ_JAJSON010000014.1"/>
</dbReference>
<feature type="region of interest" description="Disordered" evidence="2">
    <location>
        <begin position="33"/>
        <end position="64"/>
    </location>
</feature>
<accession>A0A9X2A6X8</accession>
<feature type="compositionally biased region" description="Acidic residues" evidence="2">
    <location>
        <begin position="40"/>
        <end position="55"/>
    </location>
</feature>
<feature type="chain" id="PRO_5040772329" evidence="3">
    <location>
        <begin position="22"/>
        <end position="288"/>
    </location>
</feature>
<dbReference type="PANTHER" id="PTHR10127">
    <property type="entry name" value="DISCOIDIN, CUB, EGF, LAMININ , AND ZINC METALLOPROTEASE DOMAIN CONTAINING"/>
    <property type="match status" value="1"/>
</dbReference>
<comment type="caution">
    <text evidence="1">Lacks conserved residue(s) required for the propagation of feature annotation.</text>
</comment>
<dbReference type="AlphaFoldDB" id="A0A9X2A6X8"/>
<feature type="domain" description="Peptidase M12A" evidence="4">
    <location>
        <begin position="79"/>
        <end position="288"/>
    </location>
</feature>
<gene>
    <name evidence="5" type="ORF">LU635_04975</name>
</gene>
<evidence type="ECO:0000313" key="6">
    <source>
        <dbReference type="Proteomes" id="UP001139344"/>
    </source>
</evidence>
<dbReference type="InterPro" id="IPR001506">
    <property type="entry name" value="Peptidase_M12A"/>
</dbReference>
<reference evidence="5" key="1">
    <citation type="submission" date="2021-12" db="EMBL/GenBank/DDBJ databases">
        <title>Description of Gramella crocea sp. nov., a new bacterium isolated from activated sludge.</title>
        <authorList>
            <person name="Zhang X."/>
        </authorList>
    </citation>
    <scope>NUCLEOTIDE SEQUENCE</scope>
    <source>
        <strain evidence="5">YB25</strain>
    </source>
</reference>
<dbReference type="PROSITE" id="PS51864">
    <property type="entry name" value="ASTACIN"/>
    <property type="match status" value="1"/>
</dbReference>
<dbReference type="EMBL" id="JAJSON010000014">
    <property type="protein sequence ID" value="MCG9970982.1"/>
    <property type="molecule type" value="Genomic_DNA"/>
</dbReference>
<dbReference type="SMART" id="SM00235">
    <property type="entry name" value="ZnMc"/>
    <property type="match status" value="1"/>
</dbReference>
<sequence length="288" mass="32954">MKRLILLFTILLFSCSTDELAFVEEIQEAQVVQDVKPEPEAEPEATSEETVEETPEATPETQEPEQYELVEGLTQEEVQGIKDAIDAAEWPALWHKKENGQTIIPYYFRAEKSYDFDAEQQESIREAFAEFSAQTNIEFREYPNEDALQEFSYQGVSVFPAFMYGSTHRGMKGGIQNFKVPKEAEKKVILGMAAILAGLENEDQRPDAYDYITIHWENIYESAFPVFEPVEGYISSGMFDFYSITRSHPKAFSKNGEYTVTLQNGVPLTPRNELSIIDILRINYLYAD</sequence>
<dbReference type="SUPFAM" id="SSF55486">
    <property type="entry name" value="Metalloproteases ('zincins'), catalytic domain"/>
    <property type="match status" value="1"/>
</dbReference>
<evidence type="ECO:0000256" key="2">
    <source>
        <dbReference type="SAM" id="MobiDB-lite"/>
    </source>
</evidence>
<dbReference type="Gene3D" id="3.40.390.10">
    <property type="entry name" value="Collagenase (Catalytic Domain)"/>
    <property type="match status" value="1"/>
</dbReference>
<dbReference type="InterPro" id="IPR006026">
    <property type="entry name" value="Peptidase_Metallo"/>
</dbReference>
<dbReference type="InterPro" id="IPR024079">
    <property type="entry name" value="MetalloPept_cat_dom_sf"/>
</dbReference>
<comment type="caution">
    <text evidence="5">The sequence shown here is derived from an EMBL/GenBank/DDBJ whole genome shotgun (WGS) entry which is preliminary data.</text>
</comment>
<name>A0A9X2A6X8_9FLAO</name>
<organism evidence="5 6">
    <name type="scientific">Christiangramia crocea</name>
    <dbReference type="NCBI Taxonomy" id="2904124"/>
    <lineage>
        <taxon>Bacteria</taxon>
        <taxon>Pseudomonadati</taxon>
        <taxon>Bacteroidota</taxon>
        <taxon>Flavobacteriia</taxon>
        <taxon>Flavobacteriales</taxon>
        <taxon>Flavobacteriaceae</taxon>
        <taxon>Christiangramia</taxon>
    </lineage>
</organism>
<protein>
    <submittedName>
        <fullName evidence="5">M12 family metallopeptidase</fullName>
    </submittedName>
</protein>
<keyword evidence="6" id="KW-1185">Reference proteome</keyword>
<dbReference type="GO" id="GO:0004222">
    <property type="term" value="F:metalloendopeptidase activity"/>
    <property type="evidence" value="ECO:0007669"/>
    <property type="project" value="InterPro"/>
</dbReference>
<dbReference type="GO" id="GO:0006508">
    <property type="term" value="P:proteolysis"/>
    <property type="evidence" value="ECO:0007669"/>
    <property type="project" value="InterPro"/>
</dbReference>
<dbReference type="Pfam" id="PF01400">
    <property type="entry name" value="Astacin"/>
    <property type="match status" value="1"/>
</dbReference>
<dbReference type="Proteomes" id="UP001139344">
    <property type="component" value="Unassembled WGS sequence"/>
</dbReference>
<dbReference type="GO" id="GO:0008270">
    <property type="term" value="F:zinc ion binding"/>
    <property type="evidence" value="ECO:0007669"/>
    <property type="project" value="InterPro"/>
</dbReference>
<evidence type="ECO:0000256" key="3">
    <source>
        <dbReference type="SAM" id="SignalP"/>
    </source>
</evidence>
<evidence type="ECO:0000313" key="5">
    <source>
        <dbReference type="EMBL" id="MCG9970982.1"/>
    </source>
</evidence>
<evidence type="ECO:0000256" key="1">
    <source>
        <dbReference type="PROSITE-ProRule" id="PRU01211"/>
    </source>
</evidence>
<proteinExistence type="predicted"/>
<evidence type="ECO:0000259" key="4">
    <source>
        <dbReference type="PROSITE" id="PS51864"/>
    </source>
</evidence>